<dbReference type="EMBL" id="JAWQEG010000693">
    <property type="protein sequence ID" value="KAK3886489.1"/>
    <property type="molecule type" value="Genomic_DNA"/>
</dbReference>
<feature type="region of interest" description="Disordered" evidence="1">
    <location>
        <begin position="1"/>
        <end position="24"/>
    </location>
</feature>
<comment type="caution">
    <text evidence="2">The sequence shown here is derived from an EMBL/GenBank/DDBJ whole genome shotgun (WGS) entry which is preliminary data.</text>
</comment>
<gene>
    <name evidence="2" type="ORF">Pcinc_009359</name>
</gene>
<accession>A0AAE1G758</accession>
<feature type="compositionally biased region" description="Polar residues" evidence="1">
    <location>
        <begin position="15"/>
        <end position="24"/>
    </location>
</feature>
<dbReference type="Proteomes" id="UP001286313">
    <property type="component" value="Unassembled WGS sequence"/>
</dbReference>
<name>A0AAE1G758_PETCI</name>
<organism evidence="2 3">
    <name type="scientific">Petrolisthes cinctipes</name>
    <name type="common">Flat porcelain crab</name>
    <dbReference type="NCBI Taxonomy" id="88211"/>
    <lineage>
        <taxon>Eukaryota</taxon>
        <taxon>Metazoa</taxon>
        <taxon>Ecdysozoa</taxon>
        <taxon>Arthropoda</taxon>
        <taxon>Crustacea</taxon>
        <taxon>Multicrustacea</taxon>
        <taxon>Malacostraca</taxon>
        <taxon>Eumalacostraca</taxon>
        <taxon>Eucarida</taxon>
        <taxon>Decapoda</taxon>
        <taxon>Pleocyemata</taxon>
        <taxon>Anomura</taxon>
        <taxon>Galatheoidea</taxon>
        <taxon>Porcellanidae</taxon>
        <taxon>Petrolisthes</taxon>
    </lineage>
</organism>
<protein>
    <submittedName>
        <fullName evidence="2">Uncharacterized protein</fullName>
    </submittedName>
</protein>
<sequence length="115" mass="12500">MPEFSMETSRARKASMTTCSSPSRGTTVRFRSGLASSSWNTFSQWGDLHQQPGFSVDLPARSQSAGLTTCVSPLGVLVLLQPGSVACFQTTVSCILPHLEYCSVLSLLPFWIKQL</sequence>
<evidence type="ECO:0000256" key="1">
    <source>
        <dbReference type="SAM" id="MobiDB-lite"/>
    </source>
</evidence>
<reference evidence="2" key="1">
    <citation type="submission" date="2023-10" db="EMBL/GenBank/DDBJ databases">
        <title>Genome assemblies of two species of porcelain crab, Petrolisthes cinctipes and Petrolisthes manimaculis (Anomura: Porcellanidae).</title>
        <authorList>
            <person name="Angst P."/>
        </authorList>
    </citation>
    <scope>NUCLEOTIDE SEQUENCE</scope>
    <source>
        <strain evidence="2">PB745_01</strain>
        <tissue evidence="2">Gill</tissue>
    </source>
</reference>
<keyword evidence="3" id="KW-1185">Reference proteome</keyword>
<evidence type="ECO:0000313" key="3">
    <source>
        <dbReference type="Proteomes" id="UP001286313"/>
    </source>
</evidence>
<proteinExistence type="predicted"/>
<dbReference type="AlphaFoldDB" id="A0AAE1G758"/>
<evidence type="ECO:0000313" key="2">
    <source>
        <dbReference type="EMBL" id="KAK3886489.1"/>
    </source>
</evidence>